<dbReference type="Proteomes" id="UP000499080">
    <property type="component" value="Unassembled WGS sequence"/>
</dbReference>
<dbReference type="GO" id="GO:0005634">
    <property type="term" value="C:nucleus"/>
    <property type="evidence" value="ECO:0007669"/>
    <property type="project" value="InterPro"/>
</dbReference>
<name>A0A4Y2HIL6_ARAVE</name>
<keyword evidence="3" id="KW-0677">Repeat</keyword>
<evidence type="ECO:0000313" key="7">
    <source>
        <dbReference type="EMBL" id="GBM65110.1"/>
    </source>
</evidence>
<dbReference type="GO" id="GO:0000977">
    <property type="term" value="F:RNA polymerase II transcription regulatory region sequence-specific DNA binding"/>
    <property type="evidence" value="ECO:0007669"/>
    <property type="project" value="TreeGrafter"/>
</dbReference>
<feature type="domain" description="NF-X1-type" evidence="6">
    <location>
        <begin position="49"/>
        <end position="95"/>
    </location>
</feature>
<dbReference type="SMART" id="SM00438">
    <property type="entry name" value="ZnF_NFX"/>
    <property type="match status" value="4"/>
</dbReference>
<evidence type="ECO:0000256" key="3">
    <source>
        <dbReference type="ARBA" id="ARBA00022737"/>
    </source>
</evidence>
<dbReference type="PANTHER" id="PTHR12360:SF1">
    <property type="entry name" value="NF-X1-TYPE ZINC FINGER PROTEIN NFXL1"/>
    <property type="match status" value="1"/>
</dbReference>
<evidence type="ECO:0000313" key="8">
    <source>
        <dbReference type="Proteomes" id="UP000499080"/>
    </source>
</evidence>
<dbReference type="OrthoDB" id="6433946at2759"/>
<feature type="domain" description="NF-X1-type" evidence="6">
    <location>
        <begin position="130"/>
        <end position="160"/>
    </location>
</feature>
<feature type="domain" description="NF-X1-type" evidence="6">
    <location>
        <begin position="21"/>
        <end position="41"/>
    </location>
</feature>
<dbReference type="CDD" id="cd06008">
    <property type="entry name" value="NF-X1-zinc-finger"/>
    <property type="match status" value="1"/>
</dbReference>
<gene>
    <name evidence="7" type="primary">nfxl1_0</name>
    <name evidence="7" type="ORF">AVEN_262599_1</name>
</gene>
<dbReference type="EMBL" id="BGPR01001959">
    <property type="protein sequence ID" value="GBM65110.1"/>
    <property type="molecule type" value="Genomic_DNA"/>
</dbReference>
<evidence type="ECO:0000256" key="2">
    <source>
        <dbReference type="ARBA" id="ARBA00022723"/>
    </source>
</evidence>
<comment type="similarity">
    <text evidence="1">Belongs to the NFX1 family.</text>
</comment>
<dbReference type="GO" id="GO:0008270">
    <property type="term" value="F:zinc ion binding"/>
    <property type="evidence" value="ECO:0007669"/>
    <property type="project" value="UniProtKB-KW"/>
</dbReference>
<keyword evidence="2" id="KW-0479">Metal-binding</keyword>
<comment type="caution">
    <text evidence="7">The sequence shown here is derived from an EMBL/GenBank/DDBJ whole genome shotgun (WGS) entry which is preliminary data.</text>
</comment>
<keyword evidence="8" id="KW-1185">Reference proteome</keyword>
<organism evidence="7 8">
    <name type="scientific">Araneus ventricosus</name>
    <name type="common">Orbweaver spider</name>
    <name type="synonym">Epeira ventricosa</name>
    <dbReference type="NCBI Taxonomy" id="182803"/>
    <lineage>
        <taxon>Eukaryota</taxon>
        <taxon>Metazoa</taxon>
        <taxon>Ecdysozoa</taxon>
        <taxon>Arthropoda</taxon>
        <taxon>Chelicerata</taxon>
        <taxon>Arachnida</taxon>
        <taxon>Araneae</taxon>
        <taxon>Araneomorphae</taxon>
        <taxon>Entelegynae</taxon>
        <taxon>Araneoidea</taxon>
        <taxon>Araneidae</taxon>
        <taxon>Araneus</taxon>
    </lineage>
</organism>
<feature type="domain" description="NF-X1-type" evidence="6">
    <location>
        <begin position="170"/>
        <end position="188"/>
    </location>
</feature>
<proteinExistence type="inferred from homology"/>
<dbReference type="GO" id="GO:0000981">
    <property type="term" value="F:DNA-binding transcription factor activity, RNA polymerase II-specific"/>
    <property type="evidence" value="ECO:0007669"/>
    <property type="project" value="TreeGrafter"/>
</dbReference>
<evidence type="ECO:0000259" key="6">
    <source>
        <dbReference type="SMART" id="SM00438"/>
    </source>
</evidence>
<evidence type="ECO:0000256" key="5">
    <source>
        <dbReference type="ARBA" id="ARBA00022833"/>
    </source>
</evidence>
<dbReference type="PANTHER" id="PTHR12360">
    <property type="entry name" value="NUCLEAR TRANSCRIPTION FACTOR, X-BOX BINDING 1 NFX1"/>
    <property type="match status" value="1"/>
</dbReference>
<dbReference type="InterPro" id="IPR034078">
    <property type="entry name" value="NFX1_fam"/>
</dbReference>
<evidence type="ECO:0000256" key="1">
    <source>
        <dbReference type="ARBA" id="ARBA00007269"/>
    </source>
</evidence>
<protein>
    <submittedName>
        <fullName evidence="7">NF-X1-type zinc finger protein NFXL1</fullName>
    </submittedName>
</protein>
<sequence>MSHKVFIGSFEHCCFRLPSDCHHPERQKHKCHFGACPPCRLTCGKTLDCGHTCSFKCHSAVLTRIETKQKKEGPWDLRNSYRMELICKPCPPCPFPIPVTCLGGHEVQNLPCSSAQSTSCGRKCRRPLSCGNHTCSLECHSVNNINDLTKASDKCETCEESCKKPQKPGCTHPCPLPCHSGKCKPCKQHIKLKCHCQINIMYILCDEWTSADENKKAELMCCSNRCPKEVQHKFWTTYIWSPTSRPTIYGWHERFMTTGSVLAKAGHPSRSFDDVKLIQETFHRPRRRIFTGKMLQKIEEDENFLQHVMFSDEATFHISGIVNRHNTRIWGLENFHAVLEQARDSPKVNVWCGLLHD</sequence>
<dbReference type="AlphaFoldDB" id="A0A4Y2HIL6"/>
<accession>A0A4Y2HIL6</accession>
<dbReference type="Gene3D" id="3.30.420.10">
    <property type="entry name" value="Ribonuclease H-like superfamily/Ribonuclease H"/>
    <property type="match status" value="1"/>
</dbReference>
<keyword evidence="4" id="KW-0863">Zinc-finger</keyword>
<reference evidence="7 8" key="1">
    <citation type="journal article" date="2019" name="Sci. Rep.">
        <title>Orb-weaving spider Araneus ventricosus genome elucidates the spidroin gene catalogue.</title>
        <authorList>
            <person name="Kono N."/>
            <person name="Nakamura H."/>
            <person name="Ohtoshi R."/>
            <person name="Moran D.A.P."/>
            <person name="Shinohara A."/>
            <person name="Yoshida Y."/>
            <person name="Fujiwara M."/>
            <person name="Mori M."/>
            <person name="Tomita M."/>
            <person name="Arakawa K."/>
        </authorList>
    </citation>
    <scope>NUCLEOTIDE SEQUENCE [LARGE SCALE GENOMIC DNA]</scope>
</reference>
<evidence type="ECO:0000256" key="4">
    <source>
        <dbReference type="ARBA" id="ARBA00022771"/>
    </source>
</evidence>
<dbReference type="InterPro" id="IPR000967">
    <property type="entry name" value="Znf_NFX1"/>
</dbReference>
<keyword evidence="5" id="KW-0862">Zinc</keyword>
<dbReference type="InterPro" id="IPR036397">
    <property type="entry name" value="RNaseH_sf"/>
</dbReference>